<dbReference type="RefSeq" id="XP_018284557.1">
    <property type="nucleotide sequence ID" value="XM_018439631.1"/>
</dbReference>
<dbReference type="Pfam" id="PF12110">
    <property type="entry name" value="Nup96"/>
    <property type="match status" value="1"/>
</dbReference>
<dbReference type="InParanoid" id="A0A167JQP5"/>
<gene>
    <name evidence="2" type="ORF">PHYBLDRAFT_189269</name>
</gene>
<feature type="domain" description="Nuclear pore complex protein NUP96 C-terminal" evidence="1">
    <location>
        <begin position="132"/>
        <end position="399"/>
    </location>
</feature>
<name>A0A167JQP5_PHYB8</name>
<organism evidence="2 3">
    <name type="scientific">Phycomyces blakesleeanus (strain ATCC 8743b / DSM 1359 / FGSC 10004 / NBRC 33097 / NRRL 1555)</name>
    <dbReference type="NCBI Taxonomy" id="763407"/>
    <lineage>
        <taxon>Eukaryota</taxon>
        <taxon>Fungi</taxon>
        <taxon>Fungi incertae sedis</taxon>
        <taxon>Mucoromycota</taxon>
        <taxon>Mucoromycotina</taxon>
        <taxon>Mucoromycetes</taxon>
        <taxon>Mucorales</taxon>
        <taxon>Phycomycetaceae</taxon>
        <taxon>Phycomyces</taxon>
    </lineage>
</organism>
<dbReference type="OrthoDB" id="3797628at2759"/>
<dbReference type="InterPro" id="IPR021967">
    <property type="entry name" value="Nup98_C"/>
</dbReference>
<dbReference type="VEuPathDB" id="FungiDB:PHYBLDRAFT_189269"/>
<dbReference type="AlphaFoldDB" id="A0A167JQP5"/>
<protein>
    <recommendedName>
        <fullName evidence="1">Nuclear pore complex protein NUP96 C-terminal domain-containing protein</fullName>
    </recommendedName>
</protein>
<dbReference type="STRING" id="763407.A0A167JQP5"/>
<dbReference type="GeneID" id="29000537"/>
<evidence type="ECO:0000259" key="1">
    <source>
        <dbReference type="Pfam" id="PF12110"/>
    </source>
</evidence>
<reference evidence="3" key="1">
    <citation type="submission" date="2015-06" db="EMBL/GenBank/DDBJ databases">
        <title>Expansion of signal transduction pathways in fungi by whole-genome duplication.</title>
        <authorList>
            <consortium name="DOE Joint Genome Institute"/>
            <person name="Corrochano L.M."/>
            <person name="Kuo A."/>
            <person name="Marcet-Houben M."/>
            <person name="Polaino S."/>
            <person name="Salamov A."/>
            <person name="Villalobos J.M."/>
            <person name="Alvarez M.I."/>
            <person name="Avalos J."/>
            <person name="Benito E.P."/>
            <person name="Benoit I."/>
            <person name="Burger G."/>
            <person name="Camino L.P."/>
            <person name="Canovas D."/>
            <person name="Cerda-Olmedo E."/>
            <person name="Cheng J.-F."/>
            <person name="Dominguez A."/>
            <person name="Elias M."/>
            <person name="Eslava A.P."/>
            <person name="Glaser F."/>
            <person name="Grimwood J."/>
            <person name="Gutierrez G."/>
            <person name="Heitman J."/>
            <person name="Henrissat B."/>
            <person name="Iturriaga E.A."/>
            <person name="Lang B.F."/>
            <person name="Lavin J.L."/>
            <person name="Lee S."/>
            <person name="Li W."/>
            <person name="Lindquist E."/>
            <person name="Lopez-Garcia S."/>
            <person name="Luque E.M."/>
            <person name="Marcos A.T."/>
            <person name="Martin J."/>
            <person name="McCluskey K."/>
            <person name="Medina H.R."/>
            <person name="Miralles-Duran A."/>
            <person name="Miyazaki A."/>
            <person name="Munoz-Torres E."/>
            <person name="Oguiza J.A."/>
            <person name="Ohm R."/>
            <person name="Olmedo M."/>
            <person name="Orejas M."/>
            <person name="Ortiz-Castellanos L."/>
            <person name="Pisabarro A.G."/>
            <person name="Rodriguez-Romero J."/>
            <person name="Ruiz-Herrera J."/>
            <person name="Ruiz-Vazquez R."/>
            <person name="Sanz C."/>
            <person name="Schackwitz W."/>
            <person name="Schmutz J."/>
            <person name="Shahriari M."/>
            <person name="Shelest E."/>
            <person name="Silva-Franco F."/>
            <person name="Soanes D."/>
            <person name="Syed K."/>
            <person name="Tagua V.G."/>
            <person name="Talbot N.J."/>
            <person name="Thon M."/>
            <person name="De vries R.P."/>
            <person name="Wiebenga A."/>
            <person name="Yadav J.S."/>
            <person name="Braun E.L."/>
            <person name="Baker S."/>
            <person name="Garre V."/>
            <person name="Horwitz B."/>
            <person name="Torres-Martinez S."/>
            <person name="Idnurm A."/>
            <person name="Herrera-Estrella A."/>
            <person name="Gabaldon T."/>
            <person name="Grigoriev I.V."/>
        </authorList>
    </citation>
    <scope>NUCLEOTIDE SEQUENCE [LARGE SCALE GENOMIC DNA]</scope>
    <source>
        <strain evidence="3">NRRL 1555(-)</strain>
    </source>
</reference>
<evidence type="ECO:0000313" key="2">
    <source>
        <dbReference type="EMBL" id="OAD66517.1"/>
    </source>
</evidence>
<dbReference type="Proteomes" id="UP000077315">
    <property type="component" value="Unassembled WGS sequence"/>
</dbReference>
<sequence length="574" mass="65566">MSSIKASHNESVASIPKKRKPTETSFTVDINIYASTIRFVQQHWLMEIPKGLLAHPKYCITDTLLNDLGSQNKPPNLSEEEYKAWEILEILMNTHSKNLANRFNRWFSSDTAQIQHLLAKYEDKHSGDPWAAVLILLSCRKVTQASKIAQELGDHDLASLLVESEKLNVRQNAQGKVKQLQLRGTFKELTGCHQKIWCALGGQLGYCAVTETVIVEDMDWMLVLGLHVWNGTCASQTLYHAIQLYNEALAYLPGIHNILSRKKTALPPSNCLWVGVLRLWASNMPNMAATKERKKRRSTDWNTLSVDEWPLHFVWLLTLLRSDWFSSDEIYQCTRRWCNALCEVGLAEESVFSALFLKDEASREALIKTILNSRELKNEGYILNELYIPRSWLYQAKATRAHLAKDYATEADYYFEANQFSKAKYTIINHLIPAHMFNNENGLVSRYLSKLDLYGDKDNEGDILLNSYKLIESLPKKIDTAVDDPEATKLLKDDIHFTIKSLKEVQASCAHEDNLVFFIHRICGNLLKLAAGFNDHVFLEELITATPLTPEDCQLNIKEFSRCFLTSFINQACI</sequence>
<keyword evidence="3" id="KW-1185">Reference proteome</keyword>
<proteinExistence type="predicted"/>
<accession>A0A167JQP5</accession>
<dbReference type="EMBL" id="KV441002">
    <property type="protein sequence ID" value="OAD66517.1"/>
    <property type="molecule type" value="Genomic_DNA"/>
</dbReference>
<evidence type="ECO:0000313" key="3">
    <source>
        <dbReference type="Proteomes" id="UP000077315"/>
    </source>
</evidence>